<dbReference type="SUPFAM" id="SSF50129">
    <property type="entry name" value="GroES-like"/>
    <property type="match status" value="1"/>
</dbReference>
<dbReference type="Proteomes" id="UP000664256">
    <property type="component" value="Unassembled WGS sequence"/>
</dbReference>
<dbReference type="Pfam" id="PF08240">
    <property type="entry name" value="ADH_N"/>
    <property type="match status" value="1"/>
</dbReference>
<reference evidence="2 3" key="1">
    <citation type="submission" date="2021-03" db="EMBL/GenBank/DDBJ databases">
        <title>Enterococcal diversity collection.</title>
        <authorList>
            <person name="Gilmore M.S."/>
            <person name="Schwartzman J."/>
            <person name="Van Tyne D."/>
            <person name="Martin M."/>
            <person name="Earl A.M."/>
            <person name="Manson A.L."/>
            <person name="Straub T."/>
            <person name="Salamzade R."/>
            <person name="Saavedra J."/>
            <person name="Lebreton F."/>
            <person name="Prichula J."/>
            <person name="Schaufler K."/>
            <person name="Gaca A."/>
            <person name="Sgardioli B."/>
            <person name="Wagenaar J."/>
            <person name="Strong T."/>
        </authorList>
    </citation>
    <scope>NUCLEOTIDE SEQUENCE [LARGE SCALE GENOMIC DNA]</scope>
    <source>
        <strain evidence="2 3">MJM12</strain>
    </source>
</reference>
<dbReference type="CDD" id="cd05289">
    <property type="entry name" value="MDR_like_2"/>
    <property type="match status" value="1"/>
</dbReference>
<accession>A0ABS3H6S7</accession>
<organism evidence="2 3">
    <name type="scientific">Candidatus Enterococcus myersii</name>
    <dbReference type="NCBI Taxonomy" id="2815322"/>
    <lineage>
        <taxon>Bacteria</taxon>
        <taxon>Bacillati</taxon>
        <taxon>Bacillota</taxon>
        <taxon>Bacilli</taxon>
        <taxon>Lactobacillales</taxon>
        <taxon>Enterococcaceae</taxon>
        <taxon>Enterococcus</taxon>
    </lineage>
</organism>
<dbReference type="InterPro" id="IPR020843">
    <property type="entry name" value="ER"/>
</dbReference>
<dbReference type="Gene3D" id="3.40.50.720">
    <property type="entry name" value="NAD(P)-binding Rossmann-like Domain"/>
    <property type="match status" value="1"/>
</dbReference>
<keyword evidence="3" id="KW-1185">Reference proteome</keyword>
<evidence type="ECO:0000313" key="3">
    <source>
        <dbReference type="Proteomes" id="UP000664256"/>
    </source>
</evidence>
<comment type="caution">
    <text evidence="2">The sequence shown here is derived from an EMBL/GenBank/DDBJ whole genome shotgun (WGS) entry which is preliminary data.</text>
</comment>
<dbReference type="InterPro" id="IPR036291">
    <property type="entry name" value="NAD(P)-bd_dom_sf"/>
</dbReference>
<dbReference type="PANTHER" id="PTHR11695:SF294">
    <property type="entry name" value="RETICULON-4-INTERACTING PROTEIN 1, MITOCHONDRIAL"/>
    <property type="match status" value="1"/>
</dbReference>
<dbReference type="InterPro" id="IPR013154">
    <property type="entry name" value="ADH-like_N"/>
</dbReference>
<sequence length="338" mass="36799">MIAAQIENYGEKIGLKKQPVPRIGKKDLLVKVIAASINPIDLKTKDGKMKLLLHYKMPLTLGSDFAGIVVARGEQVKKFQVGDAVYGRVQKNRIGTFAEYIAVDVKDVALKPKNLTFAKASSIPLVALTSYQALHEVMKIKPQDKILIQAGSGGIGTLAIQLAKLAGAYVATTTSEKNRTLVKSLGADEVIDYRSENFAEKLKDYDFVFDTMGGDILKDAFKIVKPGGKVVTLSGTPNYAFAKNYNLPLWKQMALGIASYPITKLAKKTDVSYDFLFMRPDGNQLAALTKLIEAKQLQPIIDSVISLAEIQKAVDNLASGRAKGKIILAVDEKLAQTI</sequence>
<evidence type="ECO:0000313" key="2">
    <source>
        <dbReference type="EMBL" id="MBO0448694.1"/>
    </source>
</evidence>
<dbReference type="Pfam" id="PF13602">
    <property type="entry name" value="ADH_zinc_N_2"/>
    <property type="match status" value="1"/>
</dbReference>
<dbReference type="Gene3D" id="3.90.180.10">
    <property type="entry name" value="Medium-chain alcohol dehydrogenases, catalytic domain"/>
    <property type="match status" value="1"/>
</dbReference>
<dbReference type="InterPro" id="IPR050700">
    <property type="entry name" value="YIM1/Zinc_Alcohol_DH_Fams"/>
</dbReference>
<proteinExistence type="predicted"/>
<protein>
    <submittedName>
        <fullName evidence="2">NADP-dependent oxidoreductase</fullName>
    </submittedName>
</protein>
<gene>
    <name evidence="2" type="ORF">JZO76_04010</name>
</gene>
<dbReference type="EMBL" id="JAFLVT010000006">
    <property type="protein sequence ID" value="MBO0448694.1"/>
    <property type="molecule type" value="Genomic_DNA"/>
</dbReference>
<dbReference type="SMART" id="SM00829">
    <property type="entry name" value="PKS_ER"/>
    <property type="match status" value="1"/>
</dbReference>
<evidence type="ECO:0000259" key="1">
    <source>
        <dbReference type="SMART" id="SM00829"/>
    </source>
</evidence>
<dbReference type="SUPFAM" id="SSF51735">
    <property type="entry name" value="NAD(P)-binding Rossmann-fold domains"/>
    <property type="match status" value="1"/>
</dbReference>
<dbReference type="RefSeq" id="WP_206903059.1">
    <property type="nucleotide sequence ID" value="NZ_JAFLVT010000006.1"/>
</dbReference>
<dbReference type="InterPro" id="IPR011032">
    <property type="entry name" value="GroES-like_sf"/>
</dbReference>
<dbReference type="PANTHER" id="PTHR11695">
    <property type="entry name" value="ALCOHOL DEHYDROGENASE RELATED"/>
    <property type="match status" value="1"/>
</dbReference>
<feature type="domain" description="Enoyl reductase (ER)" evidence="1">
    <location>
        <begin position="10"/>
        <end position="328"/>
    </location>
</feature>
<name>A0ABS3H6S7_9ENTE</name>